<sequence>MYITARTLDDALYRVLKKLTSNDASAVRATRGASNEITGIVFKITDPRARLSRTAKRGLVFSPLGELIWYLSGSDRLDQIEYYVSRYKKESEDNLTVYGAYGPRLFQSEAGQVSKVIDLLKRKQTSRRAVIQLFEGRDLDHEQVPCTCVLQFLIRSNRLHMFVYMRSNDAYMGLPHDVFAFTMLQELVARSVGVELGHYKHMVGSLHLYEENVSDAVTYLKEAFQERISMPPMPPGDPWDSIRTLVQMEGKVREGGTIDLSKTGLDRYWQDLVRLLQIFRIFKNREDMRRVTSLKRAMSSSVYNVYIDARTQKVDRKLQDRPIQTPLFVTTNENG</sequence>
<dbReference type="InterPro" id="IPR000398">
    <property type="entry name" value="Thymidylate_synthase"/>
</dbReference>
<evidence type="ECO:0000256" key="2">
    <source>
        <dbReference type="ARBA" id="ARBA00022603"/>
    </source>
</evidence>
<evidence type="ECO:0000259" key="4">
    <source>
        <dbReference type="Pfam" id="PF00303"/>
    </source>
</evidence>
<protein>
    <recommendedName>
        <fullName evidence="1">thymidylate synthase</fullName>
        <ecNumber evidence="1">2.1.1.45</ecNumber>
    </recommendedName>
</protein>
<dbReference type="EC" id="2.1.1.45" evidence="1"/>
<keyword evidence="6" id="KW-1185">Reference proteome</keyword>
<dbReference type="InterPro" id="IPR045097">
    <property type="entry name" value="Thymidate_synth/dCMP_Mease"/>
</dbReference>
<dbReference type="Gene3D" id="3.30.572.10">
    <property type="entry name" value="Thymidylate synthase/dCMP hydroxymethylase domain"/>
    <property type="match status" value="1"/>
</dbReference>
<dbReference type="OrthoDB" id="9774633at2"/>
<dbReference type="Pfam" id="PF00303">
    <property type="entry name" value="Thymidylat_synt"/>
    <property type="match status" value="1"/>
</dbReference>
<evidence type="ECO:0000313" key="6">
    <source>
        <dbReference type="Proteomes" id="UP000254258"/>
    </source>
</evidence>
<evidence type="ECO:0000256" key="1">
    <source>
        <dbReference type="ARBA" id="ARBA00011947"/>
    </source>
</evidence>
<dbReference type="AlphaFoldDB" id="A0A370X220"/>
<organism evidence="5 6">
    <name type="scientific">Dyella monticola</name>
    <dbReference type="NCBI Taxonomy" id="1927958"/>
    <lineage>
        <taxon>Bacteria</taxon>
        <taxon>Pseudomonadati</taxon>
        <taxon>Pseudomonadota</taxon>
        <taxon>Gammaproteobacteria</taxon>
        <taxon>Lysobacterales</taxon>
        <taxon>Rhodanobacteraceae</taxon>
        <taxon>Dyella</taxon>
    </lineage>
</organism>
<dbReference type="GO" id="GO:0004799">
    <property type="term" value="F:thymidylate synthase activity"/>
    <property type="evidence" value="ECO:0007669"/>
    <property type="project" value="UniProtKB-EC"/>
</dbReference>
<reference evidence="5 6" key="1">
    <citation type="submission" date="2018-07" db="EMBL/GenBank/DDBJ databases">
        <title>Dyella monticola sp. nov. and Dyella psychrodurans sp. nov. isolated from monsoon evergreen broad-leaved forest soil of Dinghu Mountain, China.</title>
        <authorList>
            <person name="Gao Z."/>
            <person name="Qiu L."/>
        </authorList>
    </citation>
    <scope>NUCLEOTIDE SEQUENCE [LARGE SCALE GENOMIC DNA]</scope>
    <source>
        <strain evidence="5 6">4G-K06</strain>
    </source>
</reference>
<dbReference type="SUPFAM" id="SSF55831">
    <property type="entry name" value="Thymidylate synthase/dCMP hydroxymethylase"/>
    <property type="match status" value="1"/>
</dbReference>
<dbReference type="PANTHER" id="PTHR11548:SF9">
    <property type="entry name" value="THYMIDYLATE SYNTHASE"/>
    <property type="match status" value="1"/>
</dbReference>
<name>A0A370X220_9GAMM</name>
<keyword evidence="3" id="KW-0808">Transferase</keyword>
<keyword evidence="2" id="KW-0489">Methyltransferase</keyword>
<proteinExistence type="predicted"/>
<dbReference type="EMBL" id="QRBE01000004">
    <property type="protein sequence ID" value="RDS82255.1"/>
    <property type="molecule type" value="Genomic_DNA"/>
</dbReference>
<dbReference type="Proteomes" id="UP000254258">
    <property type="component" value="Unassembled WGS sequence"/>
</dbReference>
<dbReference type="GO" id="GO:0032259">
    <property type="term" value="P:methylation"/>
    <property type="evidence" value="ECO:0007669"/>
    <property type="project" value="UniProtKB-KW"/>
</dbReference>
<dbReference type="InterPro" id="IPR036926">
    <property type="entry name" value="Thymidate_synth/dCMP_Mease_sf"/>
</dbReference>
<dbReference type="PANTHER" id="PTHR11548">
    <property type="entry name" value="THYMIDYLATE SYNTHASE 1"/>
    <property type="match status" value="1"/>
</dbReference>
<dbReference type="RefSeq" id="WP_115495314.1">
    <property type="nucleotide sequence ID" value="NZ_QRBE01000004.1"/>
</dbReference>
<evidence type="ECO:0000313" key="5">
    <source>
        <dbReference type="EMBL" id="RDS82255.1"/>
    </source>
</evidence>
<dbReference type="GO" id="GO:0005829">
    <property type="term" value="C:cytosol"/>
    <property type="evidence" value="ECO:0007669"/>
    <property type="project" value="TreeGrafter"/>
</dbReference>
<feature type="domain" description="Thymidylate synthase/dCMP hydroxymethylase" evidence="4">
    <location>
        <begin position="54"/>
        <end position="223"/>
    </location>
</feature>
<comment type="caution">
    <text evidence="5">The sequence shown here is derived from an EMBL/GenBank/DDBJ whole genome shotgun (WGS) entry which is preliminary data.</text>
</comment>
<dbReference type="CDD" id="cd00351">
    <property type="entry name" value="TS_Pyrimidine_HMase"/>
    <property type="match status" value="1"/>
</dbReference>
<accession>A0A370X220</accession>
<dbReference type="GO" id="GO:0006231">
    <property type="term" value="P:dTMP biosynthetic process"/>
    <property type="evidence" value="ECO:0007669"/>
    <property type="project" value="InterPro"/>
</dbReference>
<dbReference type="InterPro" id="IPR023451">
    <property type="entry name" value="Thymidate_synth/dCMP_Mease_dom"/>
</dbReference>
<gene>
    <name evidence="5" type="ORF">DWU98_09485</name>
</gene>
<evidence type="ECO:0000256" key="3">
    <source>
        <dbReference type="ARBA" id="ARBA00022679"/>
    </source>
</evidence>
<dbReference type="PRINTS" id="PR00108">
    <property type="entry name" value="THYMDSNTHASE"/>
</dbReference>